<gene>
    <name evidence="4" type="ORF">GCM10010969_03260</name>
</gene>
<evidence type="ECO:0000313" key="4">
    <source>
        <dbReference type="EMBL" id="GGN91509.1"/>
    </source>
</evidence>
<keyword evidence="1 2" id="KW-0238">DNA-binding</keyword>
<dbReference type="SUPFAM" id="SSF48498">
    <property type="entry name" value="Tetracyclin repressor-like, C-terminal domain"/>
    <property type="match status" value="1"/>
</dbReference>
<dbReference type="Gene3D" id="1.10.357.10">
    <property type="entry name" value="Tetracycline Repressor, domain 2"/>
    <property type="match status" value="1"/>
</dbReference>
<dbReference type="PROSITE" id="PS50977">
    <property type="entry name" value="HTH_TETR_2"/>
    <property type="match status" value="1"/>
</dbReference>
<feature type="domain" description="HTH tetR-type" evidence="3">
    <location>
        <begin position="6"/>
        <end position="66"/>
    </location>
</feature>
<dbReference type="PRINTS" id="PR00455">
    <property type="entry name" value="HTHTETR"/>
</dbReference>
<comment type="caution">
    <text evidence="4">The sequence shown here is derived from an EMBL/GenBank/DDBJ whole genome shotgun (WGS) entry which is preliminary data.</text>
</comment>
<dbReference type="RefSeq" id="WP_018975262.1">
    <property type="nucleotide sequence ID" value="NZ_BMLN01000001.1"/>
</dbReference>
<dbReference type="PANTHER" id="PTHR43479:SF11">
    <property type="entry name" value="ACREF_ENVCD OPERON REPRESSOR-RELATED"/>
    <property type="match status" value="1"/>
</dbReference>
<protein>
    <submittedName>
        <fullName evidence="4">TetR family transcriptional regulator</fullName>
    </submittedName>
</protein>
<dbReference type="InterPro" id="IPR009057">
    <property type="entry name" value="Homeodomain-like_sf"/>
</dbReference>
<reference evidence="5" key="1">
    <citation type="journal article" date="2019" name="Int. J. Syst. Evol. Microbiol.">
        <title>The Global Catalogue of Microorganisms (GCM) 10K type strain sequencing project: providing services to taxonomists for standard genome sequencing and annotation.</title>
        <authorList>
            <consortium name="The Broad Institute Genomics Platform"/>
            <consortium name="The Broad Institute Genome Sequencing Center for Infectious Disease"/>
            <person name="Wu L."/>
            <person name="Ma J."/>
        </authorList>
    </citation>
    <scope>NUCLEOTIDE SEQUENCE [LARGE SCALE GENOMIC DNA]</scope>
    <source>
        <strain evidence="5">CGMCC 1.6964</strain>
    </source>
</reference>
<evidence type="ECO:0000256" key="2">
    <source>
        <dbReference type="PROSITE-ProRule" id="PRU00335"/>
    </source>
</evidence>
<feature type="DNA-binding region" description="H-T-H motif" evidence="2">
    <location>
        <begin position="29"/>
        <end position="48"/>
    </location>
</feature>
<dbReference type="PANTHER" id="PTHR43479">
    <property type="entry name" value="ACREF/ENVCD OPERON REPRESSOR-RELATED"/>
    <property type="match status" value="1"/>
</dbReference>
<dbReference type="Pfam" id="PF00440">
    <property type="entry name" value="TetR_N"/>
    <property type="match status" value="1"/>
</dbReference>
<name>A0ABQ2KVC7_9BACL</name>
<dbReference type="InterPro" id="IPR001647">
    <property type="entry name" value="HTH_TetR"/>
</dbReference>
<evidence type="ECO:0000259" key="3">
    <source>
        <dbReference type="PROSITE" id="PS50977"/>
    </source>
</evidence>
<sequence length="192" mass="22608">MSGAQREKHESILDAAFEVFGKKGFYDTKISDITEHAGIAKGTMYLYFKSKEELFAAVTRRDWETFLRELNYQIKHADGLRDKLQKVAKHHLEYYYERKAHTKLFFHAPNNDPELMQMMHGFLTRYMAAVREVLEESGMSDPDFYAKAYIGMLDRLKMDILFEGDFTREALEKRVQQTVRLFLQGIEKELSE</sequence>
<proteinExistence type="predicted"/>
<dbReference type="Proteomes" id="UP000606653">
    <property type="component" value="Unassembled WGS sequence"/>
</dbReference>
<dbReference type="SUPFAM" id="SSF46689">
    <property type="entry name" value="Homeodomain-like"/>
    <property type="match status" value="1"/>
</dbReference>
<keyword evidence="5" id="KW-1185">Reference proteome</keyword>
<dbReference type="Gene3D" id="1.10.10.60">
    <property type="entry name" value="Homeodomain-like"/>
    <property type="match status" value="1"/>
</dbReference>
<dbReference type="EMBL" id="BMLN01000001">
    <property type="protein sequence ID" value="GGN91509.1"/>
    <property type="molecule type" value="Genomic_DNA"/>
</dbReference>
<evidence type="ECO:0000313" key="5">
    <source>
        <dbReference type="Proteomes" id="UP000606653"/>
    </source>
</evidence>
<dbReference type="InterPro" id="IPR036271">
    <property type="entry name" value="Tet_transcr_reg_TetR-rel_C_sf"/>
</dbReference>
<dbReference type="InterPro" id="IPR050624">
    <property type="entry name" value="HTH-type_Tx_Regulator"/>
</dbReference>
<evidence type="ECO:0000256" key="1">
    <source>
        <dbReference type="ARBA" id="ARBA00023125"/>
    </source>
</evidence>
<accession>A0ABQ2KVC7</accession>
<organism evidence="4 5">
    <name type="scientific">Saccharibacillus kuerlensis</name>
    <dbReference type="NCBI Taxonomy" id="459527"/>
    <lineage>
        <taxon>Bacteria</taxon>
        <taxon>Bacillati</taxon>
        <taxon>Bacillota</taxon>
        <taxon>Bacilli</taxon>
        <taxon>Bacillales</taxon>
        <taxon>Paenibacillaceae</taxon>
        <taxon>Saccharibacillus</taxon>
    </lineage>
</organism>